<proteinExistence type="predicted"/>
<gene>
    <name evidence="1" type="ORF">N473_06215</name>
</gene>
<accession>A0A167HNV1</accession>
<sequence length="31" mass="3610">MPYFFQINGVGEFFRKEAIRGENALIRTFSA</sequence>
<dbReference type="AlphaFoldDB" id="A0A167HNV1"/>
<organism evidence="1 2">
    <name type="scientific">Pseudoalteromonas luteoviolacea CPMOR-1</name>
    <dbReference type="NCBI Taxonomy" id="1365248"/>
    <lineage>
        <taxon>Bacteria</taxon>
        <taxon>Pseudomonadati</taxon>
        <taxon>Pseudomonadota</taxon>
        <taxon>Gammaproteobacteria</taxon>
        <taxon>Alteromonadales</taxon>
        <taxon>Pseudoalteromonadaceae</taxon>
        <taxon>Pseudoalteromonas</taxon>
    </lineage>
</organism>
<dbReference type="Proteomes" id="UP000076486">
    <property type="component" value="Unassembled WGS sequence"/>
</dbReference>
<evidence type="ECO:0000313" key="1">
    <source>
        <dbReference type="EMBL" id="KZN58337.1"/>
    </source>
</evidence>
<dbReference type="PATRIC" id="fig|1365248.3.peg.5216"/>
<evidence type="ECO:0000313" key="2">
    <source>
        <dbReference type="Proteomes" id="UP000076486"/>
    </source>
</evidence>
<comment type="caution">
    <text evidence="1">The sequence shown here is derived from an EMBL/GenBank/DDBJ whole genome shotgun (WGS) entry which is preliminary data.</text>
</comment>
<reference evidence="1 2" key="1">
    <citation type="submission" date="2013-07" db="EMBL/GenBank/DDBJ databases">
        <title>Comparative Genomic and Metabolomic Analysis of Twelve Strains of Pseudoalteromonas luteoviolacea.</title>
        <authorList>
            <person name="Vynne N.G."/>
            <person name="Mansson M."/>
            <person name="Gram L."/>
        </authorList>
    </citation>
    <scope>NUCLEOTIDE SEQUENCE [LARGE SCALE GENOMIC DNA]</scope>
    <source>
        <strain evidence="1 2">CPMOR-1</strain>
    </source>
</reference>
<name>A0A167HNV1_9GAMM</name>
<dbReference type="EMBL" id="AUYC01000084">
    <property type="protein sequence ID" value="KZN58337.1"/>
    <property type="molecule type" value="Genomic_DNA"/>
</dbReference>
<protein>
    <submittedName>
        <fullName evidence="1">Uncharacterized protein</fullName>
    </submittedName>
</protein>